<sequence>MSLTDANYSAAWAALERRYGGIRVLTTAHIARLLDCPPIKRATKEELTRVLDEFCQARDALAALKK</sequence>
<gene>
    <name evidence="1" type="ORF">WN55_05657</name>
</gene>
<evidence type="ECO:0000313" key="1">
    <source>
        <dbReference type="EMBL" id="KZC13171.1"/>
    </source>
</evidence>
<dbReference type="Pfam" id="PF03564">
    <property type="entry name" value="DUF1759"/>
    <property type="match status" value="1"/>
</dbReference>
<accession>A0A154PMQ8</accession>
<protein>
    <submittedName>
        <fullName evidence="1">Uncharacterized protein</fullName>
    </submittedName>
</protein>
<keyword evidence="2" id="KW-1185">Reference proteome</keyword>
<organism evidence="1 2">
    <name type="scientific">Dufourea novaeangliae</name>
    <name type="common">Sweat bee</name>
    <dbReference type="NCBI Taxonomy" id="178035"/>
    <lineage>
        <taxon>Eukaryota</taxon>
        <taxon>Metazoa</taxon>
        <taxon>Ecdysozoa</taxon>
        <taxon>Arthropoda</taxon>
        <taxon>Hexapoda</taxon>
        <taxon>Insecta</taxon>
        <taxon>Pterygota</taxon>
        <taxon>Neoptera</taxon>
        <taxon>Endopterygota</taxon>
        <taxon>Hymenoptera</taxon>
        <taxon>Apocrita</taxon>
        <taxon>Aculeata</taxon>
        <taxon>Apoidea</taxon>
        <taxon>Anthophila</taxon>
        <taxon>Halictidae</taxon>
        <taxon>Rophitinae</taxon>
        <taxon>Dufourea</taxon>
    </lineage>
</organism>
<dbReference type="AlphaFoldDB" id="A0A154PMQ8"/>
<dbReference type="InterPro" id="IPR005312">
    <property type="entry name" value="DUF1759"/>
</dbReference>
<name>A0A154PMQ8_DUFNO</name>
<evidence type="ECO:0000313" key="2">
    <source>
        <dbReference type="Proteomes" id="UP000076502"/>
    </source>
</evidence>
<reference evidence="1 2" key="1">
    <citation type="submission" date="2015-07" db="EMBL/GenBank/DDBJ databases">
        <title>The genome of Dufourea novaeangliae.</title>
        <authorList>
            <person name="Pan H."/>
            <person name="Kapheim K."/>
        </authorList>
    </citation>
    <scope>NUCLEOTIDE SEQUENCE [LARGE SCALE GENOMIC DNA]</scope>
    <source>
        <strain evidence="1">0120121106</strain>
        <tissue evidence="1">Whole body</tissue>
    </source>
</reference>
<proteinExistence type="predicted"/>
<dbReference type="Proteomes" id="UP000076502">
    <property type="component" value="Unassembled WGS sequence"/>
</dbReference>
<dbReference type="EMBL" id="KQ434989">
    <property type="protein sequence ID" value="KZC13171.1"/>
    <property type="molecule type" value="Genomic_DNA"/>
</dbReference>